<dbReference type="GO" id="GO:0005886">
    <property type="term" value="C:plasma membrane"/>
    <property type="evidence" value="ECO:0007669"/>
    <property type="project" value="UniProtKB-SubCell"/>
</dbReference>
<keyword evidence="6 7" id="KW-0472">Membrane</keyword>
<evidence type="ECO:0000256" key="5">
    <source>
        <dbReference type="ARBA" id="ARBA00022989"/>
    </source>
</evidence>
<comment type="subcellular location">
    <subcellularLocation>
        <location evidence="1 7">Cell membrane</location>
        <topology evidence="1 7">Multi-pass membrane protein</topology>
    </subcellularLocation>
</comment>
<sequence length="326" mass="35421">MFRFLVRRMLGAGAILLIISAITFCLFYAVPADPARSFCGKICSPTDLETVRTNLGMNEALPLQYWHWFVALFVGRTYPAWGDCAAPCLGYSFTNHEPVLATILDRFPTTISLTLGAAVVFLVLGVGAGMLAAHKQGSLLDKSASAISLTFSSMQIYFIGTLAMYFLVRQTGILPEPHDGSITEDPGAWFSGLLLPWIVLALIFTANYTRMTRSSMIEQLSEDHVRTARAKGMPGRTVFLRYAWRGSLGQIITILGIDLGSLLGGAIITETTFNLHGIGRLSIDAVVDNDLPMLMAVVVVAAGLIVLFNIIVDAAYALIDPRIRLA</sequence>
<name>A0A919FDL9_9ACTN</name>
<dbReference type="RefSeq" id="WP_190209572.1">
    <property type="nucleotide sequence ID" value="NZ_BNBO01000003.1"/>
</dbReference>
<dbReference type="InterPro" id="IPR045621">
    <property type="entry name" value="BPD_transp_1_N"/>
</dbReference>
<dbReference type="GO" id="GO:0055085">
    <property type="term" value="P:transmembrane transport"/>
    <property type="evidence" value="ECO:0007669"/>
    <property type="project" value="InterPro"/>
</dbReference>
<dbReference type="SUPFAM" id="SSF161098">
    <property type="entry name" value="MetI-like"/>
    <property type="match status" value="1"/>
</dbReference>
<dbReference type="InterPro" id="IPR000515">
    <property type="entry name" value="MetI-like"/>
</dbReference>
<evidence type="ECO:0000256" key="3">
    <source>
        <dbReference type="ARBA" id="ARBA00022475"/>
    </source>
</evidence>
<dbReference type="GeneID" id="95351579"/>
<comment type="caution">
    <text evidence="9">The sequence shown here is derived from an EMBL/GenBank/DDBJ whole genome shotgun (WGS) entry which is preliminary data.</text>
</comment>
<dbReference type="InterPro" id="IPR035906">
    <property type="entry name" value="MetI-like_sf"/>
</dbReference>
<feature type="domain" description="ABC transmembrane type-1" evidence="8">
    <location>
        <begin position="107"/>
        <end position="312"/>
    </location>
</feature>
<feature type="transmembrane region" description="Helical" evidence="7">
    <location>
        <begin position="293"/>
        <end position="319"/>
    </location>
</feature>
<dbReference type="PANTHER" id="PTHR43163:SF6">
    <property type="entry name" value="DIPEPTIDE TRANSPORT SYSTEM PERMEASE PROTEIN DPPB-RELATED"/>
    <property type="match status" value="1"/>
</dbReference>
<feature type="transmembrane region" description="Helical" evidence="7">
    <location>
        <begin position="12"/>
        <end position="30"/>
    </location>
</feature>
<evidence type="ECO:0000256" key="7">
    <source>
        <dbReference type="RuleBase" id="RU363032"/>
    </source>
</evidence>
<gene>
    <name evidence="9" type="ORF">GCM10018781_10740</name>
</gene>
<keyword evidence="3" id="KW-1003">Cell membrane</keyword>
<keyword evidence="10" id="KW-1185">Reference proteome</keyword>
<dbReference type="Pfam" id="PF19300">
    <property type="entry name" value="BPD_transp_1_N"/>
    <property type="match status" value="1"/>
</dbReference>
<dbReference type="PANTHER" id="PTHR43163">
    <property type="entry name" value="DIPEPTIDE TRANSPORT SYSTEM PERMEASE PROTEIN DPPB-RELATED"/>
    <property type="match status" value="1"/>
</dbReference>
<evidence type="ECO:0000256" key="4">
    <source>
        <dbReference type="ARBA" id="ARBA00022692"/>
    </source>
</evidence>
<reference evidence="9" key="2">
    <citation type="submission" date="2020-09" db="EMBL/GenBank/DDBJ databases">
        <authorList>
            <person name="Sun Q."/>
            <person name="Ohkuma M."/>
        </authorList>
    </citation>
    <scope>NUCLEOTIDE SEQUENCE</scope>
    <source>
        <strain evidence="9">JCM 4646</strain>
    </source>
</reference>
<comment type="similarity">
    <text evidence="7">Belongs to the binding-protein-dependent transport system permease family.</text>
</comment>
<dbReference type="Gene3D" id="1.10.3720.10">
    <property type="entry name" value="MetI-like"/>
    <property type="match status" value="1"/>
</dbReference>
<feature type="transmembrane region" description="Helical" evidence="7">
    <location>
        <begin position="111"/>
        <end position="133"/>
    </location>
</feature>
<protein>
    <submittedName>
        <fullName evidence="9">ABC transporter permease</fullName>
    </submittedName>
</protein>
<feature type="transmembrane region" description="Helical" evidence="7">
    <location>
        <begin position="145"/>
        <end position="168"/>
    </location>
</feature>
<keyword evidence="4 7" id="KW-0812">Transmembrane</keyword>
<feature type="transmembrane region" description="Helical" evidence="7">
    <location>
        <begin position="251"/>
        <end position="273"/>
    </location>
</feature>
<dbReference type="AlphaFoldDB" id="A0A919FDL9"/>
<accession>A0A919FDL9</accession>
<feature type="transmembrane region" description="Helical" evidence="7">
    <location>
        <begin position="188"/>
        <end position="208"/>
    </location>
</feature>
<keyword evidence="2 7" id="KW-0813">Transport</keyword>
<dbReference type="EMBL" id="BNBO01000003">
    <property type="protein sequence ID" value="GHH62464.1"/>
    <property type="molecule type" value="Genomic_DNA"/>
</dbReference>
<dbReference type="Proteomes" id="UP000617734">
    <property type="component" value="Unassembled WGS sequence"/>
</dbReference>
<evidence type="ECO:0000256" key="2">
    <source>
        <dbReference type="ARBA" id="ARBA00022448"/>
    </source>
</evidence>
<dbReference type="CDD" id="cd06261">
    <property type="entry name" value="TM_PBP2"/>
    <property type="match status" value="1"/>
</dbReference>
<dbReference type="PROSITE" id="PS50928">
    <property type="entry name" value="ABC_TM1"/>
    <property type="match status" value="1"/>
</dbReference>
<organism evidence="9 10">
    <name type="scientific">Kitasatospora indigofera</name>
    <dbReference type="NCBI Taxonomy" id="67307"/>
    <lineage>
        <taxon>Bacteria</taxon>
        <taxon>Bacillati</taxon>
        <taxon>Actinomycetota</taxon>
        <taxon>Actinomycetes</taxon>
        <taxon>Kitasatosporales</taxon>
        <taxon>Streptomycetaceae</taxon>
        <taxon>Kitasatospora</taxon>
    </lineage>
</organism>
<evidence type="ECO:0000256" key="6">
    <source>
        <dbReference type="ARBA" id="ARBA00023136"/>
    </source>
</evidence>
<evidence type="ECO:0000313" key="9">
    <source>
        <dbReference type="EMBL" id="GHH62464.1"/>
    </source>
</evidence>
<keyword evidence="5 7" id="KW-1133">Transmembrane helix</keyword>
<dbReference type="Pfam" id="PF00528">
    <property type="entry name" value="BPD_transp_1"/>
    <property type="match status" value="1"/>
</dbReference>
<evidence type="ECO:0000313" key="10">
    <source>
        <dbReference type="Proteomes" id="UP000617734"/>
    </source>
</evidence>
<reference evidence="9" key="1">
    <citation type="journal article" date="2014" name="Int. J. Syst. Evol. Microbiol.">
        <title>Complete genome sequence of Corynebacterium casei LMG S-19264T (=DSM 44701T), isolated from a smear-ripened cheese.</title>
        <authorList>
            <consortium name="US DOE Joint Genome Institute (JGI-PGF)"/>
            <person name="Walter F."/>
            <person name="Albersmeier A."/>
            <person name="Kalinowski J."/>
            <person name="Ruckert C."/>
        </authorList>
    </citation>
    <scope>NUCLEOTIDE SEQUENCE</scope>
    <source>
        <strain evidence="9">JCM 4646</strain>
    </source>
</reference>
<evidence type="ECO:0000256" key="1">
    <source>
        <dbReference type="ARBA" id="ARBA00004651"/>
    </source>
</evidence>
<evidence type="ECO:0000259" key="8">
    <source>
        <dbReference type="PROSITE" id="PS50928"/>
    </source>
</evidence>
<proteinExistence type="inferred from homology"/>